<dbReference type="EMBL" id="VSRR010000212">
    <property type="protein sequence ID" value="MPC12352.1"/>
    <property type="molecule type" value="Genomic_DNA"/>
</dbReference>
<keyword evidence="3" id="KW-1185">Reference proteome</keyword>
<evidence type="ECO:0000256" key="1">
    <source>
        <dbReference type="SAM" id="Phobius"/>
    </source>
</evidence>
<feature type="transmembrane region" description="Helical" evidence="1">
    <location>
        <begin position="12"/>
        <end position="31"/>
    </location>
</feature>
<dbReference type="AlphaFoldDB" id="A0A5B7CRK5"/>
<proteinExistence type="predicted"/>
<name>A0A5B7CRK5_PORTR</name>
<reference evidence="2 3" key="1">
    <citation type="submission" date="2019-05" db="EMBL/GenBank/DDBJ databases">
        <title>Another draft genome of Portunus trituberculatus and its Hox gene families provides insights of decapod evolution.</title>
        <authorList>
            <person name="Jeong J.-H."/>
            <person name="Song I."/>
            <person name="Kim S."/>
            <person name="Choi T."/>
            <person name="Kim D."/>
            <person name="Ryu S."/>
            <person name="Kim W."/>
        </authorList>
    </citation>
    <scope>NUCLEOTIDE SEQUENCE [LARGE SCALE GENOMIC DNA]</scope>
    <source>
        <tissue evidence="2">Muscle</tissue>
    </source>
</reference>
<keyword evidence="1" id="KW-0812">Transmembrane</keyword>
<keyword evidence="1" id="KW-1133">Transmembrane helix</keyword>
<organism evidence="2 3">
    <name type="scientific">Portunus trituberculatus</name>
    <name type="common">Swimming crab</name>
    <name type="synonym">Neptunus trituberculatus</name>
    <dbReference type="NCBI Taxonomy" id="210409"/>
    <lineage>
        <taxon>Eukaryota</taxon>
        <taxon>Metazoa</taxon>
        <taxon>Ecdysozoa</taxon>
        <taxon>Arthropoda</taxon>
        <taxon>Crustacea</taxon>
        <taxon>Multicrustacea</taxon>
        <taxon>Malacostraca</taxon>
        <taxon>Eumalacostraca</taxon>
        <taxon>Eucarida</taxon>
        <taxon>Decapoda</taxon>
        <taxon>Pleocyemata</taxon>
        <taxon>Brachyura</taxon>
        <taxon>Eubrachyura</taxon>
        <taxon>Portunoidea</taxon>
        <taxon>Portunidae</taxon>
        <taxon>Portuninae</taxon>
        <taxon>Portunus</taxon>
    </lineage>
</organism>
<evidence type="ECO:0000313" key="3">
    <source>
        <dbReference type="Proteomes" id="UP000324222"/>
    </source>
</evidence>
<gene>
    <name evidence="2" type="ORF">E2C01_005039</name>
</gene>
<accession>A0A5B7CRK5</accession>
<keyword evidence="1" id="KW-0472">Membrane</keyword>
<dbReference type="Proteomes" id="UP000324222">
    <property type="component" value="Unassembled WGS sequence"/>
</dbReference>
<protein>
    <submittedName>
        <fullName evidence="2">Uncharacterized protein</fullName>
    </submittedName>
</protein>
<comment type="caution">
    <text evidence="2">The sequence shown here is derived from an EMBL/GenBank/DDBJ whole genome shotgun (WGS) entry which is preliminary data.</text>
</comment>
<evidence type="ECO:0000313" key="2">
    <source>
        <dbReference type="EMBL" id="MPC12352.1"/>
    </source>
</evidence>
<sequence length="149" mass="16728">MKRLQETCADLSSTVIGVLTLLLMTVDFMMWSTPPTSNGPGALHKIATSRVGKEGIGRHLTLLQHRLGPREVWHSSPQGEDSYNSLWNTTIVKKFPRDSEVQEHDFFRMTQQTPTLDLNTVCLLCRDDNPDKIIGDTGHSHKSVKDLTT</sequence>